<dbReference type="OrthoDB" id="283553at2"/>
<dbReference type="EMBL" id="LS992154">
    <property type="protein sequence ID" value="SYX09450.1"/>
    <property type="molecule type" value="Genomic_DNA"/>
</dbReference>
<comment type="similarity">
    <text evidence="1">Belongs to the YggT family.</text>
</comment>
<dbReference type="KEGG" id="chla:C834K_1020"/>
<keyword evidence="2" id="KW-0472">Membrane</keyword>
<proteinExistence type="inferred from homology"/>
<sequence length="98" mass="11658">MVSYFLKAAINVYSFLILVYILASWVPECHSTKWYQYVYKFVDPYLALFRKFIPRIGFIDISPLIALLCLEAVPFIVIRTLRFVILNIFQSPWLLQYI</sequence>
<protein>
    <submittedName>
        <fullName evidence="3">YGGT family</fullName>
    </submittedName>
</protein>
<organism evidence="3 4">
    <name type="scientific">Chlamydia poikilotherma</name>
    <dbReference type="NCBI Taxonomy" id="1967783"/>
    <lineage>
        <taxon>Bacteria</taxon>
        <taxon>Pseudomonadati</taxon>
        <taxon>Chlamydiota</taxon>
        <taxon>Chlamydiia</taxon>
        <taxon>Chlamydiales</taxon>
        <taxon>Chlamydiaceae</taxon>
        <taxon>Chlamydia/Chlamydophila group</taxon>
        <taxon>Chlamydia</taxon>
    </lineage>
</organism>
<dbReference type="InterPro" id="IPR003425">
    <property type="entry name" value="CCB3/YggT"/>
</dbReference>
<name>A0A3B0PQT0_9CHLA</name>
<dbReference type="GO" id="GO:0016020">
    <property type="term" value="C:membrane"/>
    <property type="evidence" value="ECO:0007669"/>
    <property type="project" value="InterPro"/>
</dbReference>
<keyword evidence="2" id="KW-1133">Transmembrane helix</keyword>
<evidence type="ECO:0000256" key="2">
    <source>
        <dbReference type="SAM" id="Phobius"/>
    </source>
</evidence>
<dbReference type="Pfam" id="PF02325">
    <property type="entry name" value="CCB3_YggT"/>
    <property type="match status" value="1"/>
</dbReference>
<dbReference type="PANTHER" id="PTHR33219">
    <property type="entry name" value="YLMG HOMOLOG PROTEIN 2, CHLOROPLASTIC"/>
    <property type="match status" value="1"/>
</dbReference>
<evidence type="ECO:0000313" key="3">
    <source>
        <dbReference type="EMBL" id="SYX09450.1"/>
    </source>
</evidence>
<dbReference type="PANTHER" id="PTHR33219:SF14">
    <property type="entry name" value="PROTEIN COFACTOR ASSEMBLY OF COMPLEX C SUBUNIT B CCB3, CHLOROPLASTIC-RELATED"/>
    <property type="match status" value="1"/>
</dbReference>
<reference evidence="4" key="1">
    <citation type="submission" date="2017-11" db="EMBL/GenBank/DDBJ databases">
        <authorList>
            <person name="Seth-Smith MB H."/>
        </authorList>
    </citation>
    <scope>NUCLEOTIDE SEQUENCE [LARGE SCALE GENOMIC DNA]</scope>
</reference>
<evidence type="ECO:0000313" key="4">
    <source>
        <dbReference type="Proteomes" id="UP000258476"/>
    </source>
</evidence>
<accession>A0A3B0PQT0</accession>
<gene>
    <name evidence="3" type="ORF">C834K_1020</name>
</gene>
<dbReference type="Proteomes" id="UP000258476">
    <property type="component" value="Chromosome"/>
</dbReference>
<keyword evidence="4" id="KW-1185">Reference proteome</keyword>
<evidence type="ECO:0000256" key="1">
    <source>
        <dbReference type="ARBA" id="ARBA00010894"/>
    </source>
</evidence>
<dbReference type="RefSeq" id="WP_117274725.1">
    <property type="nucleotide sequence ID" value="NZ_LS992154.1"/>
</dbReference>
<keyword evidence="2" id="KW-0812">Transmembrane</keyword>
<dbReference type="AlphaFoldDB" id="A0A3B0PQT0"/>
<feature type="transmembrane region" description="Helical" evidence="2">
    <location>
        <begin position="64"/>
        <end position="89"/>
    </location>
</feature>
<feature type="transmembrane region" description="Helical" evidence="2">
    <location>
        <begin position="6"/>
        <end position="26"/>
    </location>
</feature>